<dbReference type="InterPro" id="IPR007053">
    <property type="entry name" value="LRAT_dom"/>
</dbReference>
<protein>
    <submittedName>
        <fullName evidence="3">LRAT domain-containing protein</fullName>
    </submittedName>
</protein>
<accession>A0A7E4UQY6</accession>
<name>A0A7E4UQY6_PANRE</name>
<dbReference type="WBParaSite" id="Pan_g11788.t1">
    <property type="protein sequence ID" value="Pan_g11788.t1"/>
    <property type="gene ID" value="Pan_g11788"/>
</dbReference>
<sequence>MDLSEFKAYVAKTFEDDDVCHCVFFKSKHTGQHFAGVVTEEDGVYWSFVVANERHLKKQRIRSENCNRASAKSKQSYGKETAVKNCTEMYNELVKDEFSQNFGFRVYNVDPNCYYNPDKYLVKGDVIQRDLIGGLPASHEGIYVGNGMVIHNTNGKNICKTTLKEFAGGSDVQLRVVDYCIQRKTPDEICTLAESFLKINKKYNVVFNNCQHFTSLCATGVEFMTDKRQLTEKIVVSGIIITVIAQGTLHKLAKEKQEINGITIIIATSETIAEYYLVIVALVSVTVSPLATKRTETYRQTRPIYVENTHATNTNILEPIANGAVAVVDTFVDGICAIGNGFVSLFTAPRRRQTQRQNNDVLYN</sequence>
<evidence type="ECO:0000313" key="2">
    <source>
        <dbReference type="Proteomes" id="UP000492821"/>
    </source>
</evidence>
<reference evidence="3" key="2">
    <citation type="submission" date="2020-10" db="UniProtKB">
        <authorList>
            <consortium name="WormBaseParasite"/>
        </authorList>
    </citation>
    <scope>IDENTIFICATION</scope>
</reference>
<dbReference type="Pfam" id="PF04970">
    <property type="entry name" value="LRAT"/>
    <property type="match status" value="1"/>
</dbReference>
<reference evidence="2" key="1">
    <citation type="journal article" date="2013" name="Genetics">
        <title>The draft genome and transcriptome of Panagrellus redivivus are shaped by the harsh demands of a free-living lifestyle.</title>
        <authorList>
            <person name="Srinivasan J."/>
            <person name="Dillman A.R."/>
            <person name="Macchietto M.G."/>
            <person name="Heikkinen L."/>
            <person name="Lakso M."/>
            <person name="Fracchia K.M."/>
            <person name="Antoshechkin I."/>
            <person name="Mortazavi A."/>
            <person name="Wong G."/>
            <person name="Sternberg P.W."/>
        </authorList>
    </citation>
    <scope>NUCLEOTIDE SEQUENCE [LARGE SCALE GENOMIC DNA]</scope>
    <source>
        <strain evidence="2">MT8872</strain>
    </source>
</reference>
<dbReference type="PROSITE" id="PS51934">
    <property type="entry name" value="LRAT"/>
    <property type="match status" value="1"/>
</dbReference>
<evidence type="ECO:0000313" key="3">
    <source>
        <dbReference type="WBParaSite" id="Pan_g11788.t1"/>
    </source>
</evidence>
<organism evidence="2 3">
    <name type="scientific">Panagrellus redivivus</name>
    <name type="common">Microworm</name>
    <dbReference type="NCBI Taxonomy" id="6233"/>
    <lineage>
        <taxon>Eukaryota</taxon>
        <taxon>Metazoa</taxon>
        <taxon>Ecdysozoa</taxon>
        <taxon>Nematoda</taxon>
        <taxon>Chromadorea</taxon>
        <taxon>Rhabditida</taxon>
        <taxon>Tylenchina</taxon>
        <taxon>Panagrolaimomorpha</taxon>
        <taxon>Panagrolaimoidea</taxon>
        <taxon>Panagrolaimidae</taxon>
        <taxon>Panagrellus</taxon>
    </lineage>
</organism>
<dbReference type="Gene3D" id="3.90.1720.10">
    <property type="entry name" value="endopeptidase domain like (from Nostoc punctiforme)"/>
    <property type="match status" value="1"/>
</dbReference>
<proteinExistence type="predicted"/>
<feature type="domain" description="LRAT" evidence="1">
    <location>
        <begin position="129"/>
        <end position="226"/>
    </location>
</feature>
<dbReference type="AlphaFoldDB" id="A0A7E4UQY6"/>
<keyword evidence="2" id="KW-1185">Reference proteome</keyword>
<dbReference type="Proteomes" id="UP000492821">
    <property type="component" value="Unassembled WGS sequence"/>
</dbReference>
<evidence type="ECO:0000259" key="1">
    <source>
        <dbReference type="PROSITE" id="PS51934"/>
    </source>
</evidence>